<feature type="domain" description="Glycosyl transferase CAP10" evidence="2">
    <location>
        <begin position="234"/>
        <end position="469"/>
    </location>
</feature>
<dbReference type="CDD" id="cd06532">
    <property type="entry name" value="Glyco_transf_25"/>
    <property type="match status" value="1"/>
</dbReference>
<protein>
    <recommendedName>
        <fullName evidence="2">Glycosyl transferase CAP10 domain-containing protein</fullName>
    </recommendedName>
</protein>
<evidence type="ECO:0000313" key="3">
    <source>
        <dbReference type="EMBL" id="QHT90466.1"/>
    </source>
</evidence>
<dbReference type="InterPro" id="IPR051091">
    <property type="entry name" value="O-Glucosyltr/Glycosyltrsf_90"/>
</dbReference>
<reference evidence="3" key="1">
    <citation type="journal article" date="2020" name="Nature">
        <title>Giant virus diversity and host interactions through global metagenomics.</title>
        <authorList>
            <person name="Schulz F."/>
            <person name="Roux S."/>
            <person name="Paez-Espino D."/>
            <person name="Jungbluth S."/>
            <person name="Walsh D.A."/>
            <person name="Denef V.J."/>
            <person name="McMahon K.D."/>
            <person name="Konstantinidis K.T."/>
            <person name="Eloe-Fadrosh E.A."/>
            <person name="Kyrpides N.C."/>
            <person name="Woyke T."/>
        </authorList>
    </citation>
    <scope>NUCLEOTIDE SEQUENCE</scope>
    <source>
        <strain evidence="3">GVMAG-M-3300023184-68</strain>
    </source>
</reference>
<sequence length="692" mass="81282">MFLYNQDTKIIPVKHLQADLHNYYPNSFLFRYVDYQVATEYIDPYSYNIIVRRLDGGLGSTDHLQIMAFTNSHQEVIALEPWSDSVDNIRKINTIFRIEPDQANQYTLRTPLSTDYMSYIPYYTDISRKDFNLMFHTDVVVLPTSMFAIGCDSHHRLFVYHEGHGSNSKEFNNIRAPCQHILRVINSDRSITVPLYFVISSTDGYIENTYCQPSRTIPKIVSEYECQGLYLPPPCADDEFLVFHQNRYILTQSAHVGLPYTILIPDRHYFFHNLNHSFRSFHQGVAWDTKIPKLVFAAQDRDTKYNFLDKEMRSLDIAPRKYFKQVIAPKHRDIIEYSDQWLDRTTMIYFKYILDIDGAASTWDATAWKLNSGSVIFKPRSSWSQWFYPFPRIGKADSEETDQPPLPQYLPNVHYIEILDDFSDLPQKYEWCESHPEECLQMIQRCQTLFQEIYAYHNVIEYTKSILTTISDMCNVSNSSVPSSPLPYISKIHQYIDKVIYINLDKRTDRRIEFETQAEIYGISYERFSAIPHSFGIVGCTMSHRDIYRLAKKQGYRNILVFEDDFEFLVTPAEFEAEIIQLFESNIEFDVCMLAYNLMASDTCQSPHLLRVFEAQTASAYIVNMHYYDVLIQLYDSVIPLLESTRQHWLYANDQAWKALQGMNCWYCTKTRIGKQRDGFSDNAQEYVSYQC</sequence>
<dbReference type="SMART" id="SM00672">
    <property type="entry name" value="CAP10"/>
    <property type="match status" value="1"/>
</dbReference>
<dbReference type="PANTHER" id="PTHR12203">
    <property type="entry name" value="KDEL LYS-ASP-GLU-LEU CONTAINING - RELATED"/>
    <property type="match status" value="1"/>
</dbReference>
<name>A0A6C0IDF8_9ZZZZ</name>
<dbReference type="EMBL" id="MN740154">
    <property type="protein sequence ID" value="QHT90466.1"/>
    <property type="molecule type" value="Genomic_DNA"/>
</dbReference>
<keyword evidence="1" id="KW-0808">Transferase</keyword>
<dbReference type="GO" id="GO:0016740">
    <property type="term" value="F:transferase activity"/>
    <property type="evidence" value="ECO:0007669"/>
    <property type="project" value="UniProtKB-KW"/>
</dbReference>
<proteinExistence type="predicted"/>
<evidence type="ECO:0000259" key="2">
    <source>
        <dbReference type="SMART" id="SM00672"/>
    </source>
</evidence>
<organism evidence="3">
    <name type="scientific">viral metagenome</name>
    <dbReference type="NCBI Taxonomy" id="1070528"/>
    <lineage>
        <taxon>unclassified sequences</taxon>
        <taxon>metagenomes</taxon>
        <taxon>organismal metagenomes</taxon>
    </lineage>
</organism>
<evidence type="ECO:0000256" key="1">
    <source>
        <dbReference type="ARBA" id="ARBA00022679"/>
    </source>
</evidence>
<dbReference type="InterPro" id="IPR002654">
    <property type="entry name" value="Glyco_trans_25"/>
</dbReference>
<dbReference type="PANTHER" id="PTHR12203:SF35">
    <property type="entry name" value="PROTEIN O-GLUCOSYLTRANSFERASE 1"/>
    <property type="match status" value="1"/>
</dbReference>
<dbReference type="AlphaFoldDB" id="A0A6C0IDF8"/>
<dbReference type="InterPro" id="IPR006598">
    <property type="entry name" value="CAP10"/>
</dbReference>
<accession>A0A6C0IDF8</accession>